<keyword evidence="1" id="KW-0472">Membrane</keyword>
<organism evidence="2 3">
    <name type="scientific">Candidatus Kaiserbacteria bacterium RIFCSPLOWO2_12_FULL_45_26</name>
    <dbReference type="NCBI Taxonomy" id="1798525"/>
    <lineage>
        <taxon>Bacteria</taxon>
        <taxon>Candidatus Kaiseribacteriota</taxon>
    </lineage>
</organism>
<dbReference type="Proteomes" id="UP000177325">
    <property type="component" value="Unassembled WGS sequence"/>
</dbReference>
<feature type="transmembrane region" description="Helical" evidence="1">
    <location>
        <begin position="55"/>
        <end position="73"/>
    </location>
</feature>
<feature type="transmembrane region" description="Helical" evidence="1">
    <location>
        <begin position="94"/>
        <end position="115"/>
    </location>
</feature>
<name>A0A1F6FG43_9BACT</name>
<gene>
    <name evidence="2" type="ORF">A3G90_01990</name>
</gene>
<evidence type="ECO:0000313" key="2">
    <source>
        <dbReference type="EMBL" id="OGG84830.1"/>
    </source>
</evidence>
<sequence>MKYLGFDKLSPEEQKQKIEEAKPAMPKVYAGQMLLSLLESFAVVVIITMSMQNGVSFWIALGFVVFNWLCFMVPVNGSQILWGNVERDIAWKKFFSDIMANLVTLLAIAGMAGLFA</sequence>
<dbReference type="AlphaFoldDB" id="A0A1F6FG43"/>
<feature type="transmembrane region" description="Helical" evidence="1">
    <location>
        <begin position="28"/>
        <end position="49"/>
    </location>
</feature>
<keyword evidence="1" id="KW-1133">Transmembrane helix</keyword>
<comment type="caution">
    <text evidence="2">The sequence shown here is derived from an EMBL/GenBank/DDBJ whole genome shotgun (WGS) entry which is preliminary data.</text>
</comment>
<evidence type="ECO:0000313" key="3">
    <source>
        <dbReference type="Proteomes" id="UP000177325"/>
    </source>
</evidence>
<dbReference type="EMBL" id="MFMM01000001">
    <property type="protein sequence ID" value="OGG84830.1"/>
    <property type="molecule type" value="Genomic_DNA"/>
</dbReference>
<evidence type="ECO:0000256" key="1">
    <source>
        <dbReference type="SAM" id="Phobius"/>
    </source>
</evidence>
<keyword evidence="1" id="KW-0812">Transmembrane</keyword>
<reference evidence="2 3" key="1">
    <citation type="journal article" date="2016" name="Nat. Commun.">
        <title>Thousands of microbial genomes shed light on interconnected biogeochemical processes in an aquifer system.</title>
        <authorList>
            <person name="Anantharaman K."/>
            <person name="Brown C.T."/>
            <person name="Hug L.A."/>
            <person name="Sharon I."/>
            <person name="Castelle C.J."/>
            <person name="Probst A.J."/>
            <person name="Thomas B.C."/>
            <person name="Singh A."/>
            <person name="Wilkins M.J."/>
            <person name="Karaoz U."/>
            <person name="Brodie E.L."/>
            <person name="Williams K.H."/>
            <person name="Hubbard S.S."/>
            <person name="Banfield J.F."/>
        </authorList>
    </citation>
    <scope>NUCLEOTIDE SEQUENCE [LARGE SCALE GENOMIC DNA]</scope>
</reference>
<proteinExistence type="predicted"/>
<protein>
    <submittedName>
        <fullName evidence="2">Uncharacterized protein</fullName>
    </submittedName>
</protein>
<accession>A0A1F6FG43</accession>